<evidence type="ECO:0000256" key="3">
    <source>
        <dbReference type="ARBA" id="ARBA00022832"/>
    </source>
</evidence>
<protein>
    <submittedName>
        <fullName evidence="7">Crotonase/enoyl-CoA hydratase family protein</fullName>
    </submittedName>
</protein>
<dbReference type="PANTHER" id="PTHR43149:SF1">
    <property type="entry name" value="DELTA(3,5)-DELTA(2,4)-DIENOYL-COA ISOMERASE, MITOCHONDRIAL"/>
    <property type="match status" value="1"/>
</dbReference>
<keyword evidence="8" id="KW-1185">Reference proteome</keyword>
<comment type="pathway">
    <text evidence="1">Lipid metabolism; fatty acid beta-oxidation.</text>
</comment>
<organism evidence="7 8">
    <name type="scientific">Ferrimonas lipolytica</name>
    <dbReference type="NCBI Taxonomy" id="2724191"/>
    <lineage>
        <taxon>Bacteria</taxon>
        <taxon>Pseudomonadati</taxon>
        <taxon>Pseudomonadota</taxon>
        <taxon>Gammaproteobacteria</taxon>
        <taxon>Alteromonadales</taxon>
        <taxon>Ferrimonadaceae</taxon>
        <taxon>Ferrimonas</taxon>
    </lineage>
</organism>
<dbReference type="Gene3D" id="3.90.226.10">
    <property type="entry name" value="2-enoyl-CoA Hydratase, Chain A, domain 1"/>
    <property type="match status" value="1"/>
</dbReference>
<evidence type="ECO:0000256" key="6">
    <source>
        <dbReference type="RuleBase" id="RU003707"/>
    </source>
</evidence>
<evidence type="ECO:0000256" key="1">
    <source>
        <dbReference type="ARBA" id="ARBA00005005"/>
    </source>
</evidence>
<dbReference type="InterPro" id="IPR018376">
    <property type="entry name" value="Enoyl-CoA_hyd/isom_CS"/>
</dbReference>
<dbReference type="UniPathway" id="UPA00659"/>
<dbReference type="InterPro" id="IPR014748">
    <property type="entry name" value="Enoyl-CoA_hydra_C"/>
</dbReference>
<dbReference type="SUPFAM" id="SSF52096">
    <property type="entry name" value="ClpP/crotonase"/>
    <property type="match status" value="1"/>
</dbReference>
<accession>A0A6H1UK85</accession>
<dbReference type="GO" id="GO:0016853">
    <property type="term" value="F:isomerase activity"/>
    <property type="evidence" value="ECO:0007669"/>
    <property type="project" value="UniProtKB-KW"/>
</dbReference>
<dbReference type="KEGG" id="fes:HER31_18600"/>
<evidence type="ECO:0000256" key="5">
    <source>
        <dbReference type="ARBA" id="ARBA00023235"/>
    </source>
</evidence>
<dbReference type="AlphaFoldDB" id="A0A6H1UK85"/>
<dbReference type="NCBIfam" id="NF005699">
    <property type="entry name" value="PRK07509.1"/>
    <property type="match status" value="1"/>
</dbReference>
<dbReference type="GO" id="GO:0006635">
    <property type="term" value="P:fatty acid beta-oxidation"/>
    <property type="evidence" value="ECO:0007669"/>
    <property type="project" value="UniProtKB-UniPathway"/>
</dbReference>
<comment type="similarity">
    <text evidence="2 6">Belongs to the enoyl-CoA hydratase/isomerase family.</text>
</comment>
<dbReference type="PROSITE" id="PS00166">
    <property type="entry name" value="ENOYL_COA_HYDRATASE"/>
    <property type="match status" value="1"/>
</dbReference>
<keyword evidence="3" id="KW-0276">Fatty acid metabolism</keyword>
<keyword evidence="5" id="KW-0413">Isomerase</keyword>
<dbReference type="CDD" id="cd06558">
    <property type="entry name" value="crotonase-like"/>
    <property type="match status" value="1"/>
</dbReference>
<dbReference type="InterPro" id="IPR029045">
    <property type="entry name" value="ClpP/crotonase-like_dom_sf"/>
</dbReference>
<dbReference type="InterPro" id="IPR001753">
    <property type="entry name" value="Enoyl-CoA_hydra/iso"/>
</dbReference>
<dbReference type="EMBL" id="CP051180">
    <property type="protein sequence ID" value="QIZ78733.1"/>
    <property type="molecule type" value="Genomic_DNA"/>
</dbReference>
<dbReference type="Pfam" id="PF00378">
    <property type="entry name" value="ECH_1"/>
    <property type="match status" value="1"/>
</dbReference>
<reference evidence="7 8" key="1">
    <citation type="submission" date="2020-04" db="EMBL/GenBank/DDBJ databases">
        <title>Ferrimonas sp. S7 isolated from sea water.</title>
        <authorList>
            <person name="Bae S.S."/>
            <person name="Baek K."/>
        </authorList>
    </citation>
    <scope>NUCLEOTIDE SEQUENCE [LARGE SCALE GENOMIC DNA]</scope>
    <source>
        <strain evidence="7 8">S7</strain>
    </source>
</reference>
<dbReference type="PANTHER" id="PTHR43149">
    <property type="entry name" value="ENOYL-COA HYDRATASE"/>
    <property type="match status" value="1"/>
</dbReference>
<proteinExistence type="inferred from homology"/>
<sequence length="265" mass="29654">MEERVKLTMDGNVAIVTLNRPEKHNAMDMDMFNALLAVQKRLSKDRSLRGVILNGAGVDFCSGIDVKSMLGDVKKGAWFMWKWWPRSANKAQKLCTGWRDLPVPVMAVLHGKVWGAGVQVILGADFRYGQSDCTMSVMEGRYGLIPDMGGNLAMREQMNQDQALWLAMSADVIDAKRSCELGLLTEVCADPMALAKQKMAELLQRSPDALAATKRLYRRHGIPQSGRMLAEETISQARLIMGKNQRIAVARSQGKQREYLPRKSW</sequence>
<evidence type="ECO:0000313" key="8">
    <source>
        <dbReference type="Proteomes" id="UP000501602"/>
    </source>
</evidence>
<keyword evidence="4" id="KW-0443">Lipid metabolism</keyword>
<evidence type="ECO:0000313" key="7">
    <source>
        <dbReference type="EMBL" id="QIZ78733.1"/>
    </source>
</evidence>
<name>A0A6H1UK85_9GAMM</name>
<evidence type="ECO:0000256" key="4">
    <source>
        <dbReference type="ARBA" id="ARBA00023098"/>
    </source>
</evidence>
<evidence type="ECO:0000256" key="2">
    <source>
        <dbReference type="ARBA" id="ARBA00005254"/>
    </source>
</evidence>
<dbReference type="Gene3D" id="1.10.12.10">
    <property type="entry name" value="Lyase 2-enoyl-coa Hydratase, Chain A, domain 2"/>
    <property type="match status" value="1"/>
</dbReference>
<dbReference type="RefSeq" id="WP_168662979.1">
    <property type="nucleotide sequence ID" value="NZ_CP051180.1"/>
</dbReference>
<dbReference type="InterPro" id="IPR045002">
    <property type="entry name" value="Ech1-like"/>
</dbReference>
<dbReference type="Proteomes" id="UP000501602">
    <property type="component" value="Chromosome"/>
</dbReference>
<gene>
    <name evidence="7" type="ORF">HER31_18600</name>
</gene>